<reference evidence="8 9" key="1">
    <citation type="journal article" date="2020" name="Microorganisms">
        <title>Osmotic Adaptation and Compatible Solute Biosynthesis of Phototrophic Bacteria as Revealed from Genome Analyses.</title>
        <authorList>
            <person name="Imhoff J.F."/>
            <person name="Rahn T."/>
            <person name="Kunzel S."/>
            <person name="Keller A."/>
            <person name="Neulinger S.C."/>
        </authorList>
    </citation>
    <scope>NUCLEOTIDE SEQUENCE [LARGE SCALE GENOMIC DNA]</scope>
    <source>
        <strain evidence="8 9">DSM 21303</strain>
    </source>
</reference>
<keyword evidence="4 6" id="KW-0472">Membrane</keyword>
<keyword evidence="2 6" id="KW-0812">Transmembrane</keyword>
<dbReference type="InterPro" id="IPR007016">
    <property type="entry name" value="O-antigen_ligase-rel_domated"/>
</dbReference>
<dbReference type="PANTHER" id="PTHR37422:SF23">
    <property type="entry name" value="TEICHURONIC ACID BIOSYNTHESIS PROTEIN TUAE"/>
    <property type="match status" value="1"/>
</dbReference>
<feature type="transmembrane region" description="Helical" evidence="6">
    <location>
        <begin position="69"/>
        <end position="88"/>
    </location>
</feature>
<organism evidence="8 9">
    <name type="scientific">Thiocapsa imhoffii</name>
    <dbReference type="NCBI Taxonomy" id="382777"/>
    <lineage>
        <taxon>Bacteria</taxon>
        <taxon>Pseudomonadati</taxon>
        <taxon>Pseudomonadota</taxon>
        <taxon>Gammaproteobacteria</taxon>
        <taxon>Chromatiales</taxon>
        <taxon>Chromatiaceae</taxon>
        <taxon>Thiocapsa</taxon>
    </lineage>
</organism>
<dbReference type="Proteomes" id="UP001138802">
    <property type="component" value="Unassembled WGS sequence"/>
</dbReference>
<dbReference type="GO" id="GO:0016020">
    <property type="term" value="C:membrane"/>
    <property type="evidence" value="ECO:0007669"/>
    <property type="project" value="UniProtKB-SubCell"/>
</dbReference>
<gene>
    <name evidence="8" type="ORF">CKO25_10420</name>
</gene>
<dbReference type="InterPro" id="IPR051533">
    <property type="entry name" value="WaaL-like"/>
</dbReference>
<evidence type="ECO:0000256" key="5">
    <source>
        <dbReference type="SAM" id="MobiDB-lite"/>
    </source>
</evidence>
<accession>A0A9X0WHY7</accession>
<keyword evidence="3 6" id="KW-1133">Transmembrane helix</keyword>
<comment type="caution">
    <text evidence="8">The sequence shown here is derived from an EMBL/GenBank/DDBJ whole genome shotgun (WGS) entry which is preliminary data.</text>
</comment>
<evidence type="ECO:0000256" key="6">
    <source>
        <dbReference type="SAM" id="Phobius"/>
    </source>
</evidence>
<dbReference type="EMBL" id="NRSD01000009">
    <property type="protein sequence ID" value="MBK1645059.1"/>
    <property type="molecule type" value="Genomic_DNA"/>
</dbReference>
<comment type="subcellular location">
    <subcellularLocation>
        <location evidence="1">Membrane</location>
        <topology evidence="1">Multi-pass membrane protein</topology>
    </subcellularLocation>
</comment>
<feature type="transmembrane region" description="Helical" evidence="6">
    <location>
        <begin position="418"/>
        <end position="437"/>
    </location>
</feature>
<dbReference type="Pfam" id="PF04932">
    <property type="entry name" value="Wzy_C"/>
    <property type="match status" value="1"/>
</dbReference>
<feature type="region of interest" description="Disordered" evidence="5">
    <location>
        <begin position="1"/>
        <end position="37"/>
    </location>
</feature>
<feature type="transmembrane region" description="Helical" evidence="6">
    <location>
        <begin position="233"/>
        <end position="252"/>
    </location>
</feature>
<feature type="transmembrane region" description="Helical" evidence="6">
    <location>
        <begin position="303"/>
        <end position="321"/>
    </location>
</feature>
<proteinExistence type="predicted"/>
<feature type="transmembrane region" description="Helical" evidence="6">
    <location>
        <begin position="151"/>
        <end position="173"/>
    </location>
</feature>
<feature type="transmembrane region" description="Helical" evidence="6">
    <location>
        <begin position="480"/>
        <end position="498"/>
    </location>
</feature>
<sequence length="566" mass="62538">MRVSLKTASDPETETVVPNERDDGASQRRSSGAKRARTGALEPLGSRLIFFGLAALLAFAPMLRGGYAPSATLVLQWLALGLLVLTVWQPRPPVLRGTELAFLGLLFILPLLYLFPLPTGLAQWLPARNLYQHTAALLDDEGGRRFAQRLAIAPLATETSWLMLILPIGVYVATRALSETLQTRLVYWFFAVVLAQVLIALFQFATEGGMSYAIADLLARSGASGTYVNRNHLAGMIEMALPLSLAMFLFDFGGQYQKSKRREGFGDTLVKLLNSSNRPSWFFVLLALLFIIGIIVTRSRTGIMMGMVGILLTTILFSRRVGGRGTFGLMGQLITIGIGVAIFIGLAPVLDRFSVAEMDADARWPIAVATFDAAGRLLPFGSGPGTFSDVFVLYQPIELGRWFVNYAHNDYLQTLFEMGLVGLVLMVMFLVLYMAQWPRLVTRQAWSRYRSLQIGAGIAILLVLLHSLTDNNLRNPANMAYFAMAAALFFSPPGVPSLSERPRKRARRTRTLAQAVPPPHPDQVATGRFEPSPVDQEPGDRDQLDQEESSASEEQRLRRPWNPFMD</sequence>
<evidence type="ECO:0000313" key="8">
    <source>
        <dbReference type="EMBL" id="MBK1645059.1"/>
    </source>
</evidence>
<feature type="domain" description="O-antigen ligase-related" evidence="7">
    <location>
        <begin position="286"/>
        <end position="426"/>
    </location>
</feature>
<dbReference type="PANTHER" id="PTHR37422">
    <property type="entry name" value="TEICHURONIC ACID BIOSYNTHESIS PROTEIN TUAE"/>
    <property type="match status" value="1"/>
</dbReference>
<evidence type="ECO:0000313" key="9">
    <source>
        <dbReference type="Proteomes" id="UP001138802"/>
    </source>
</evidence>
<feature type="transmembrane region" description="Helical" evidence="6">
    <location>
        <begin position="44"/>
        <end position="63"/>
    </location>
</feature>
<evidence type="ECO:0000256" key="4">
    <source>
        <dbReference type="ARBA" id="ARBA00023136"/>
    </source>
</evidence>
<feature type="transmembrane region" description="Helical" evidence="6">
    <location>
        <begin position="100"/>
        <end position="117"/>
    </location>
</feature>
<protein>
    <recommendedName>
        <fullName evidence="7">O-antigen ligase-related domain-containing protein</fullName>
    </recommendedName>
</protein>
<evidence type="ECO:0000256" key="2">
    <source>
        <dbReference type="ARBA" id="ARBA00022692"/>
    </source>
</evidence>
<evidence type="ECO:0000259" key="7">
    <source>
        <dbReference type="Pfam" id="PF04932"/>
    </source>
</evidence>
<feature type="transmembrane region" description="Helical" evidence="6">
    <location>
        <begin position="333"/>
        <end position="350"/>
    </location>
</feature>
<feature type="transmembrane region" description="Helical" evidence="6">
    <location>
        <begin position="280"/>
        <end position="297"/>
    </location>
</feature>
<feature type="region of interest" description="Disordered" evidence="5">
    <location>
        <begin position="496"/>
        <end position="566"/>
    </location>
</feature>
<evidence type="ECO:0000256" key="1">
    <source>
        <dbReference type="ARBA" id="ARBA00004141"/>
    </source>
</evidence>
<dbReference type="AlphaFoldDB" id="A0A9X0WHY7"/>
<evidence type="ECO:0000256" key="3">
    <source>
        <dbReference type="ARBA" id="ARBA00022989"/>
    </source>
</evidence>
<keyword evidence="9" id="KW-1185">Reference proteome</keyword>
<feature type="transmembrane region" description="Helical" evidence="6">
    <location>
        <begin position="185"/>
        <end position="205"/>
    </location>
</feature>
<feature type="transmembrane region" description="Helical" evidence="6">
    <location>
        <begin position="449"/>
        <end position="468"/>
    </location>
</feature>
<name>A0A9X0WHY7_9GAMM</name>